<dbReference type="Pfam" id="PF03793">
    <property type="entry name" value="PASTA"/>
    <property type="match status" value="2"/>
</dbReference>
<evidence type="ECO:0000313" key="4">
    <source>
        <dbReference type="Proteomes" id="UP001062738"/>
    </source>
</evidence>
<gene>
    <name evidence="3" type="ORF">OCK72_04370</name>
</gene>
<dbReference type="InterPro" id="IPR005543">
    <property type="entry name" value="PASTA_dom"/>
</dbReference>
<keyword evidence="4" id="KW-1185">Reference proteome</keyword>
<protein>
    <submittedName>
        <fullName evidence="3">PASTA domain-containing protein</fullName>
    </submittedName>
</protein>
<feature type="domain" description="PASTA" evidence="2">
    <location>
        <begin position="129"/>
        <end position="195"/>
    </location>
</feature>
<feature type="transmembrane region" description="Helical" evidence="1">
    <location>
        <begin position="38"/>
        <end position="56"/>
    </location>
</feature>
<dbReference type="EMBL" id="JAOXXL010000009">
    <property type="protein sequence ID" value="MCY7007891.1"/>
    <property type="molecule type" value="Genomic_DNA"/>
</dbReference>
<evidence type="ECO:0000313" key="3">
    <source>
        <dbReference type="EMBL" id="MCY7007891.1"/>
    </source>
</evidence>
<organism evidence="3 4">
    <name type="scientific">Fusobacterium simiae</name>
    <dbReference type="NCBI Taxonomy" id="855"/>
    <lineage>
        <taxon>Bacteria</taxon>
        <taxon>Fusobacteriati</taxon>
        <taxon>Fusobacteriota</taxon>
        <taxon>Fusobacteriia</taxon>
        <taxon>Fusobacteriales</taxon>
        <taxon>Fusobacteriaceae</taxon>
        <taxon>Fusobacterium</taxon>
    </lineage>
</organism>
<dbReference type="Proteomes" id="UP001062738">
    <property type="component" value="Unassembled WGS sequence"/>
</dbReference>
<feature type="domain" description="PASTA" evidence="2">
    <location>
        <begin position="62"/>
        <end position="128"/>
    </location>
</feature>
<comment type="caution">
    <text evidence="3">The sequence shown here is derived from an EMBL/GenBank/DDBJ whole genome shotgun (WGS) entry which is preliminary data.</text>
</comment>
<dbReference type="SMART" id="SM00740">
    <property type="entry name" value="PASTA"/>
    <property type="match status" value="2"/>
</dbReference>
<dbReference type="Gene3D" id="3.30.10.20">
    <property type="match status" value="2"/>
</dbReference>
<evidence type="ECO:0000256" key="1">
    <source>
        <dbReference type="SAM" id="Phobius"/>
    </source>
</evidence>
<reference evidence="3" key="1">
    <citation type="submission" date="2022-09" db="EMBL/GenBank/DDBJ databases">
        <authorList>
            <person name="Zoaiter M."/>
        </authorList>
    </citation>
    <scope>NUCLEOTIDE SEQUENCE</scope>
    <source>
        <strain evidence="3">DSM 19848</strain>
    </source>
</reference>
<proteinExistence type="predicted"/>
<sequence>MKKFRKDDELDDLDLDNLEFEEEEIKEKKDSKTKISKIILNIVLIIAIIKLGANVFERYYFNEFYYKAPNLLGLDLDEAKKTISKSALNIREMGEVYSDLPYGTVALQEPTEGTIVKRARNIKVWVSKESPSVFLDDLVGMNYIEASSLLNKNGMKVGEVKRIKSDLPINQVIATSPKSGEPISRGQEFDFLISNGLE</sequence>
<dbReference type="RefSeq" id="WP_265151930.1">
    <property type="nucleotide sequence ID" value="NZ_JAOXXL010000009.1"/>
</dbReference>
<dbReference type="PROSITE" id="PS51178">
    <property type="entry name" value="PASTA"/>
    <property type="match status" value="2"/>
</dbReference>
<evidence type="ECO:0000259" key="2">
    <source>
        <dbReference type="PROSITE" id="PS51178"/>
    </source>
</evidence>
<accession>A0ABT4DKJ3</accession>
<keyword evidence="1" id="KW-0812">Transmembrane</keyword>
<dbReference type="CDD" id="cd06577">
    <property type="entry name" value="PASTA_pknB"/>
    <property type="match status" value="2"/>
</dbReference>
<keyword evidence="1" id="KW-1133">Transmembrane helix</keyword>
<keyword evidence="1" id="KW-0472">Membrane</keyword>
<name>A0ABT4DKJ3_FUSSI</name>